<dbReference type="EMBL" id="HAEA01012687">
    <property type="protein sequence ID" value="SBQ41167.1"/>
    <property type="molecule type" value="Transcribed_RNA"/>
</dbReference>
<feature type="non-terminal residue" evidence="1">
    <location>
        <position position="1"/>
    </location>
</feature>
<evidence type="ECO:0000313" key="1">
    <source>
        <dbReference type="EMBL" id="SBQ41167.1"/>
    </source>
</evidence>
<proteinExistence type="predicted"/>
<protein>
    <submittedName>
        <fullName evidence="1">Uncharacterized protein</fullName>
    </submittedName>
</protein>
<gene>
    <name evidence="1" type="primary">Nfu_g_1_020455</name>
</gene>
<name>A0A1A8E4R4_NOTKA</name>
<reference evidence="1" key="1">
    <citation type="submission" date="2016-05" db="EMBL/GenBank/DDBJ databases">
        <authorList>
            <person name="Lavstsen T."/>
            <person name="Jespersen J.S."/>
        </authorList>
    </citation>
    <scope>NUCLEOTIDE SEQUENCE</scope>
    <source>
        <tissue evidence="1">Brain</tissue>
    </source>
</reference>
<reference evidence="1" key="2">
    <citation type="submission" date="2016-06" db="EMBL/GenBank/DDBJ databases">
        <title>The genome of a short-lived fish provides insights into sex chromosome evolution and the genetic control of aging.</title>
        <authorList>
            <person name="Reichwald K."/>
            <person name="Felder M."/>
            <person name="Petzold A."/>
            <person name="Koch P."/>
            <person name="Groth M."/>
            <person name="Platzer M."/>
        </authorList>
    </citation>
    <scope>NUCLEOTIDE SEQUENCE</scope>
    <source>
        <tissue evidence="1">Brain</tissue>
    </source>
</reference>
<organism evidence="1">
    <name type="scientific">Nothobranchius kadleci</name>
    <name type="common">African annual killifish</name>
    <dbReference type="NCBI Taxonomy" id="1051664"/>
    <lineage>
        <taxon>Eukaryota</taxon>
        <taxon>Metazoa</taxon>
        <taxon>Chordata</taxon>
        <taxon>Craniata</taxon>
        <taxon>Vertebrata</taxon>
        <taxon>Euteleostomi</taxon>
        <taxon>Actinopterygii</taxon>
        <taxon>Neopterygii</taxon>
        <taxon>Teleostei</taxon>
        <taxon>Neoteleostei</taxon>
        <taxon>Acanthomorphata</taxon>
        <taxon>Ovalentaria</taxon>
        <taxon>Atherinomorphae</taxon>
        <taxon>Cyprinodontiformes</taxon>
        <taxon>Nothobranchiidae</taxon>
        <taxon>Nothobranchius</taxon>
    </lineage>
</organism>
<accession>A0A1A8E4R4</accession>
<sequence length="99" mass="11204">RWCATYCNLLSCGSRSLEFTDQLPMPFWVVSSLIKIICTPWSWCDLALSPRSREIVDNLEVIPFLLIDPTLICSHQTTCLLKAGSSQSCADVQPCPWWP</sequence>
<dbReference type="AlphaFoldDB" id="A0A1A8E4R4"/>
<feature type="non-terminal residue" evidence="1">
    <location>
        <position position="99"/>
    </location>
</feature>